<feature type="compositionally biased region" description="Low complexity" evidence="1">
    <location>
        <begin position="91"/>
        <end position="106"/>
    </location>
</feature>
<dbReference type="STRING" id="4555.A0A368RRQ9"/>
<feature type="region of interest" description="Disordered" evidence="1">
    <location>
        <begin position="973"/>
        <end position="992"/>
    </location>
</feature>
<dbReference type="PANTHER" id="PTHR47340:SF1">
    <property type="entry name" value="DUPLICATED HOMEODOMAIN-LIKE SUPERFAMILY PROTEIN"/>
    <property type="match status" value="1"/>
</dbReference>
<feature type="compositionally biased region" description="Polar residues" evidence="1">
    <location>
        <begin position="351"/>
        <end position="367"/>
    </location>
</feature>
<dbReference type="InterPro" id="IPR009057">
    <property type="entry name" value="Homeodomain-like_sf"/>
</dbReference>
<dbReference type="Gene3D" id="1.10.10.60">
    <property type="entry name" value="Homeodomain-like"/>
    <property type="match status" value="1"/>
</dbReference>
<reference evidence="3" key="2">
    <citation type="submission" date="2015-07" db="EMBL/GenBank/DDBJ databases">
        <authorList>
            <person name="Noorani M."/>
        </authorList>
    </citation>
    <scope>NUCLEOTIDE SEQUENCE</scope>
    <source>
        <strain evidence="3">Yugu1</strain>
    </source>
</reference>
<evidence type="ECO:0000313" key="3">
    <source>
        <dbReference type="EMBL" id="RCV32773.1"/>
    </source>
</evidence>
<accession>A0A368RRQ9</accession>
<dbReference type="InterPro" id="IPR017884">
    <property type="entry name" value="SANT_dom"/>
</dbReference>
<dbReference type="SMART" id="SM00717">
    <property type="entry name" value="SANT"/>
    <property type="match status" value="1"/>
</dbReference>
<evidence type="ECO:0000259" key="2">
    <source>
        <dbReference type="PROSITE" id="PS51293"/>
    </source>
</evidence>
<gene>
    <name evidence="3" type="ORF">SETIT_7G029600v2</name>
</gene>
<feature type="region of interest" description="Disordered" evidence="1">
    <location>
        <begin position="298"/>
        <end position="322"/>
    </location>
</feature>
<protein>
    <recommendedName>
        <fullName evidence="2">SANT domain-containing protein</fullName>
    </recommendedName>
</protein>
<feature type="region of interest" description="Disordered" evidence="1">
    <location>
        <begin position="646"/>
        <end position="668"/>
    </location>
</feature>
<feature type="compositionally biased region" description="Basic and acidic residues" evidence="1">
    <location>
        <begin position="709"/>
        <end position="718"/>
    </location>
</feature>
<dbReference type="InterPro" id="IPR001005">
    <property type="entry name" value="SANT/Myb"/>
</dbReference>
<evidence type="ECO:0000256" key="1">
    <source>
        <dbReference type="SAM" id="MobiDB-lite"/>
    </source>
</evidence>
<feature type="compositionally biased region" description="Basic and acidic residues" evidence="1">
    <location>
        <begin position="774"/>
        <end position="794"/>
    </location>
</feature>
<feature type="compositionally biased region" description="Polar residues" evidence="1">
    <location>
        <begin position="157"/>
        <end position="166"/>
    </location>
</feature>
<feature type="compositionally biased region" description="Polar residues" evidence="1">
    <location>
        <begin position="723"/>
        <end position="752"/>
    </location>
</feature>
<dbReference type="PROSITE" id="PS51293">
    <property type="entry name" value="SANT"/>
    <property type="match status" value="1"/>
</dbReference>
<feature type="compositionally biased region" description="Basic and acidic residues" evidence="1">
    <location>
        <begin position="108"/>
        <end position="117"/>
    </location>
</feature>
<dbReference type="EMBL" id="CM003534">
    <property type="protein sequence ID" value="RCV32773.1"/>
    <property type="molecule type" value="Genomic_DNA"/>
</dbReference>
<dbReference type="CDD" id="cd00167">
    <property type="entry name" value="SANT"/>
    <property type="match status" value="1"/>
</dbReference>
<dbReference type="AlphaFoldDB" id="A0A368RRQ9"/>
<proteinExistence type="predicted"/>
<organism evidence="3">
    <name type="scientific">Setaria italica</name>
    <name type="common">Foxtail millet</name>
    <name type="synonym">Panicum italicum</name>
    <dbReference type="NCBI Taxonomy" id="4555"/>
    <lineage>
        <taxon>Eukaryota</taxon>
        <taxon>Viridiplantae</taxon>
        <taxon>Streptophyta</taxon>
        <taxon>Embryophyta</taxon>
        <taxon>Tracheophyta</taxon>
        <taxon>Spermatophyta</taxon>
        <taxon>Magnoliopsida</taxon>
        <taxon>Liliopsida</taxon>
        <taxon>Poales</taxon>
        <taxon>Poaceae</taxon>
        <taxon>PACMAD clade</taxon>
        <taxon>Panicoideae</taxon>
        <taxon>Panicodae</taxon>
        <taxon>Paniceae</taxon>
        <taxon>Cenchrinae</taxon>
        <taxon>Setaria</taxon>
    </lineage>
</organism>
<name>A0A368RRQ9_SETIT</name>
<feature type="domain" description="SANT" evidence="2">
    <location>
        <begin position="445"/>
        <end position="496"/>
    </location>
</feature>
<feature type="region of interest" description="Disordered" evidence="1">
    <location>
        <begin position="78"/>
        <end position="210"/>
    </location>
</feature>
<dbReference type="PANTHER" id="PTHR47340">
    <property type="entry name" value="DUPLICATED HOMEODOMAIN-LIKE SUPERFAMILY PROTEIN"/>
    <property type="match status" value="1"/>
</dbReference>
<dbReference type="OrthoDB" id="10258692at2759"/>
<feature type="region of interest" description="Disordered" evidence="1">
    <location>
        <begin position="334"/>
        <end position="367"/>
    </location>
</feature>
<dbReference type="Pfam" id="PF00249">
    <property type="entry name" value="Myb_DNA-binding"/>
    <property type="match status" value="1"/>
</dbReference>
<feature type="region of interest" description="Disordered" evidence="1">
    <location>
        <begin position="709"/>
        <end position="752"/>
    </location>
</feature>
<sequence>MNRGFPWSPYGWGPSYWNQNQNQQQWAWHVRDPYWNQRTRFSNVGWNAGVPQPGGLMGHPSYNSPRPLGIQRDVAPMHYFCRPPRPPPPQRGRVSPGGQSSNSSGQHRGRDLDRDAGKGLLGPGDDPSSQRGETPFLPPKKRAEFKSPELHSGQHGNGSDDNSSKSATEKPLDPVQETPDPPPASSTKTGLGSLVPPAVSAPTPLESPDVDVCMTERNDQGDVLGLGGYMEKKRLLSKTLFADVEGEVKVTTKKTRLGWGQGLAKYEKQLKQQNGQKLVADGDNGETGNGAVVYTATAPASSDRQTPTPDVGGSSNPCNNSLSMTETVTCTATVPISSHGSSPPPAGGGNSDISNSSMSTTQGISCPASTHGCSLPSGAHISYGSNAKSTKVQDISHKLISQPINKIQNSARMPAIIIRKLQKPREFLNKNILFKEPQTNKLQGSGFKAWSQEEKDIFSEKITTFGTDFKKISSFLSHKTPTDCIEYYSKHYKSVCSKKSNKCVPTTKQSQEKCKNVNDAAPYMSGIATVTATKNYKKMKTVEEDLKKPANQICHESTAHLQSHSLPDKGHHVESTIEEYEHVTGNVLVGEMNAPSLHGMNSPTTNSSEAARLTIPKTEVAEFVSNVDSATCIIQSYSKVKENVPQPVTSADHGDGENYQAGGSSGQGTSEIIKYLSESGQKIPNVTTEDSQTISGEENPELCAVSKECNDAAEHSWNDDTETNSNTHNDNNAPSDMENPTNDNNPCISTNSAELSGHHELVQPLEDSEALKIGSKENNDKAIRDEKNPEHSIASKEGSGILLGCIVNSQRDKEVVDIISSPEGSDLNVPPTLASLGASNNSHLSSTSSSAALQTVYAKSSRGEVDMDLNLPLHVAPPDLASVALDSNRAEASMDLHEPRQTIDVAAIMEHELSIRARETIDVGGDSEAANDVTHVQEIHQSSQTTVAETSHHPANQPGCIMLFGQVIYQAPSSSGTNPTSSQGNQIVASSRDIPSETVVPFRAGSGQLYPSGPSIIWRSAPVNLGQQTVLSNNTMNLDQQAVLSNNTMNLGQQAVLSNTTMPYGSTSGAAWRPLQLRNSALVNMSQQRQYVHMMMQYSMMRGAVPYHLRQESSSSSGGGLINFNNFNPGQQQWPSNILDTSRVVMGYPCLPGSTQDQAPTAIMPSGINIEGASTSNTG</sequence>
<feature type="compositionally biased region" description="Polar residues" evidence="1">
    <location>
        <begin position="973"/>
        <end position="989"/>
    </location>
</feature>
<feature type="region of interest" description="Disordered" evidence="1">
    <location>
        <begin position="764"/>
        <end position="795"/>
    </location>
</feature>
<dbReference type="SUPFAM" id="SSF46689">
    <property type="entry name" value="Homeodomain-like"/>
    <property type="match status" value="1"/>
</dbReference>
<reference evidence="3" key="1">
    <citation type="journal article" date="2012" name="Nat. Biotechnol.">
        <title>Reference genome sequence of the model plant Setaria.</title>
        <authorList>
            <person name="Bennetzen J.L."/>
            <person name="Schmutz J."/>
            <person name="Wang H."/>
            <person name="Percifield R."/>
            <person name="Hawkins J."/>
            <person name="Pontaroli A.C."/>
            <person name="Estep M."/>
            <person name="Feng L."/>
            <person name="Vaughn J.N."/>
            <person name="Grimwood J."/>
            <person name="Jenkins J."/>
            <person name="Barry K."/>
            <person name="Lindquist E."/>
            <person name="Hellsten U."/>
            <person name="Deshpande S."/>
            <person name="Wang X."/>
            <person name="Wu X."/>
            <person name="Mitros T."/>
            <person name="Triplett J."/>
            <person name="Yang X."/>
            <person name="Ye C.Y."/>
            <person name="Mauro-Herrera M."/>
            <person name="Wang L."/>
            <person name="Li P."/>
            <person name="Sharma M."/>
            <person name="Sharma R."/>
            <person name="Ronald P.C."/>
            <person name="Panaud O."/>
            <person name="Kellogg E.A."/>
            <person name="Brutnell T.P."/>
            <person name="Doust A.N."/>
            <person name="Tuskan G.A."/>
            <person name="Rokhsar D."/>
            <person name="Devos K.M."/>
        </authorList>
    </citation>
    <scope>NUCLEOTIDE SEQUENCE [LARGE SCALE GENOMIC DNA]</scope>
    <source>
        <strain evidence="3">Yugu1</strain>
    </source>
</reference>